<proteinExistence type="inferred from homology"/>
<evidence type="ECO:0000313" key="10">
    <source>
        <dbReference type="EMBL" id="EDO43125.1"/>
    </source>
</evidence>
<dbReference type="InterPro" id="IPR029063">
    <property type="entry name" value="SAM-dependent_MTases_sf"/>
</dbReference>
<dbReference type="EMBL" id="DS469557">
    <property type="protein sequence ID" value="EDO43125.1"/>
    <property type="molecule type" value="Genomic_DNA"/>
</dbReference>
<dbReference type="EC" id="2.1.1.137" evidence="4"/>
<keyword evidence="2" id="KW-0949">S-adenosyl-L-methionine</keyword>
<dbReference type="STRING" id="45351.A7RZM6"/>
<dbReference type="OMA" id="EPACEDY"/>
<dbReference type="PANTHER" id="PTHR43675:SF8">
    <property type="entry name" value="ARSENITE METHYLTRANSFERASE"/>
    <property type="match status" value="1"/>
</dbReference>
<evidence type="ECO:0000256" key="4">
    <source>
        <dbReference type="ARBA" id="ARBA00034521"/>
    </source>
</evidence>
<dbReference type="GO" id="GO:0008168">
    <property type="term" value="F:methyltransferase activity"/>
    <property type="evidence" value="ECO:0000318"/>
    <property type="project" value="GO_Central"/>
</dbReference>
<dbReference type="eggNOG" id="ENOG502QQD6">
    <property type="taxonomic scope" value="Eukaryota"/>
</dbReference>
<dbReference type="Gene3D" id="3.40.50.150">
    <property type="entry name" value="Vaccinia Virus protein VP39"/>
    <property type="match status" value="1"/>
</dbReference>
<evidence type="ECO:0000259" key="9">
    <source>
        <dbReference type="Pfam" id="PF13847"/>
    </source>
</evidence>
<reference evidence="10 11" key="1">
    <citation type="journal article" date="2007" name="Science">
        <title>Sea anemone genome reveals ancestral eumetazoan gene repertoire and genomic organization.</title>
        <authorList>
            <person name="Putnam N.H."/>
            <person name="Srivastava M."/>
            <person name="Hellsten U."/>
            <person name="Dirks B."/>
            <person name="Chapman J."/>
            <person name="Salamov A."/>
            <person name="Terry A."/>
            <person name="Shapiro H."/>
            <person name="Lindquist E."/>
            <person name="Kapitonov V.V."/>
            <person name="Jurka J."/>
            <person name="Genikhovich G."/>
            <person name="Grigoriev I.V."/>
            <person name="Lucas S.M."/>
            <person name="Steele R.E."/>
            <person name="Finnerty J.R."/>
            <person name="Technau U."/>
            <person name="Martindale M.Q."/>
            <person name="Rokhsar D.S."/>
        </authorList>
    </citation>
    <scope>NUCLEOTIDE SEQUENCE [LARGE SCALE GENOMIC DNA]</scope>
    <source>
        <strain evidence="11">CH2 X CH6</strain>
    </source>
</reference>
<gene>
    <name evidence="10" type="ORF">NEMVEDRAFT_v1g98842</name>
</gene>
<dbReference type="Pfam" id="PF13847">
    <property type="entry name" value="Methyltransf_31"/>
    <property type="match status" value="1"/>
</dbReference>
<protein>
    <recommendedName>
        <fullName evidence="5">Arsenite methyltransferase</fullName>
        <ecNumber evidence="4">2.1.1.137</ecNumber>
    </recommendedName>
</protein>
<dbReference type="GO" id="GO:0030791">
    <property type="term" value="F:arsenite methyltransferase activity"/>
    <property type="evidence" value="ECO:0007669"/>
    <property type="project" value="UniProtKB-EC"/>
</dbReference>
<comment type="catalytic activity">
    <reaction evidence="8">
        <text>arsenic triglutathione + 3 [thioredoxin]-dithiol + 3 S-adenosyl-L-methionine = trimethylarsine + 3 [thioredoxin]-disulfide + 3 glutathione + 3 S-adenosyl-L-homocysteine + 3 H(+)</text>
        <dbReference type="Rhea" id="RHEA:69432"/>
        <dbReference type="Rhea" id="RHEA-COMP:10698"/>
        <dbReference type="Rhea" id="RHEA-COMP:10700"/>
        <dbReference type="ChEBI" id="CHEBI:15378"/>
        <dbReference type="ChEBI" id="CHEBI:27130"/>
        <dbReference type="ChEBI" id="CHEBI:29950"/>
        <dbReference type="ChEBI" id="CHEBI:50058"/>
        <dbReference type="ChEBI" id="CHEBI:57856"/>
        <dbReference type="ChEBI" id="CHEBI:57925"/>
        <dbReference type="ChEBI" id="CHEBI:59789"/>
        <dbReference type="ChEBI" id="CHEBI:183640"/>
        <dbReference type="EC" id="2.1.1.137"/>
    </reaction>
</comment>
<sequence length="367" mass="41294">MDIKESVKDYYGKRLNGSDDLQTDVCKTQSCNMVKTSPSTREALELCNEEVVKRYFGCGLVFPECLDGCRILDLGSGSGRDCYVLSKLVGEEGFITGVDMTPEQLDIANKYKDYHAKKFGYSKSNTEFLMGDIENLQKAGVKDDSYDIVVSNCVVNLTTDKRAVLQETWRVLKDGGEVYFSDIYADRVLSEELRQHQALWGECIAGALWWRELVDLCKDIGFSGPYLVVSNKTTVESEELRKVLGKNSFVSATYRLIKSPRHDNSDQIFEATYKGTLPDHEKEFVFDVYTTFKTGQQQSVDAAVANILRISRYSKHFDLSNESTKRSEPGRDAYQTADPFIWLKTDGGTEMSCCPSSKKASSEKPCC</sequence>
<evidence type="ECO:0000256" key="7">
    <source>
        <dbReference type="ARBA" id="ARBA00047943"/>
    </source>
</evidence>
<evidence type="ECO:0000256" key="5">
    <source>
        <dbReference type="ARBA" id="ARBA00034545"/>
    </source>
</evidence>
<keyword evidence="1" id="KW-0808">Transferase</keyword>
<evidence type="ECO:0000256" key="1">
    <source>
        <dbReference type="ARBA" id="ARBA00022679"/>
    </source>
</evidence>
<dbReference type="SUPFAM" id="SSF53335">
    <property type="entry name" value="S-adenosyl-L-methionine-dependent methyltransferases"/>
    <property type="match status" value="1"/>
</dbReference>
<name>A7RZM6_NEMVE</name>
<dbReference type="CDD" id="cd02440">
    <property type="entry name" value="AdoMet_MTases"/>
    <property type="match status" value="1"/>
</dbReference>
<evidence type="ECO:0000256" key="8">
    <source>
        <dbReference type="ARBA" id="ARBA00048428"/>
    </source>
</evidence>
<dbReference type="InterPro" id="IPR025714">
    <property type="entry name" value="Methyltranfer_dom"/>
</dbReference>
<organism evidence="10 11">
    <name type="scientific">Nematostella vectensis</name>
    <name type="common">Starlet sea anemone</name>
    <dbReference type="NCBI Taxonomy" id="45351"/>
    <lineage>
        <taxon>Eukaryota</taxon>
        <taxon>Metazoa</taxon>
        <taxon>Cnidaria</taxon>
        <taxon>Anthozoa</taxon>
        <taxon>Hexacorallia</taxon>
        <taxon>Actiniaria</taxon>
        <taxon>Edwardsiidae</taxon>
        <taxon>Nematostella</taxon>
    </lineage>
</organism>
<dbReference type="PANTHER" id="PTHR43675">
    <property type="entry name" value="ARSENITE METHYLTRANSFERASE"/>
    <property type="match status" value="1"/>
</dbReference>
<evidence type="ECO:0000256" key="2">
    <source>
        <dbReference type="ARBA" id="ARBA00022691"/>
    </source>
</evidence>
<comment type="catalytic activity">
    <reaction evidence="6">
        <text>arsenic triglutathione + [thioredoxin]-dithiol + S-adenosyl-L-methionine + 2 H2O = methylarsonous acid + [thioredoxin]-disulfide + 3 glutathione + S-adenosyl-L-homocysteine + H(+)</text>
        <dbReference type="Rhea" id="RHEA:69460"/>
        <dbReference type="Rhea" id="RHEA-COMP:10698"/>
        <dbReference type="Rhea" id="RHEA-COMP:10700"/>
        <dbReference type="ChEBI" id="CHEBI:15377"/>
        <dbReference type="ChEBI" id="CHEBI:15378"/>
        <dbReference type="ChEBI" id="CHEBI:17826"/>
        <dbReference type="ChEBI" id="CHEBI:29950"/>
        <dbReference type="ChEBI" id="CHEBI:50058"/>
        <dbReference type="ChEBI" id="CHEBI:57856"/>
        <dbReference type="ChEBI" id="CHEBI:57925"/>
        <dbReference type="ChEBI" id="CHEBI:59789"/>
        <dbReference type="ChEBI" id="CHEBI:183640"/>
        <dbReference type="EC" id="2.1.1.137"/>
    </reaction>
</comment>
<dbReference type="Gene3D" id="3.40.5.100">
    <property type="match status" value="1"/>
</dbReference>
<dbReference type="HOGENOM" id="CLU_052868_0_0_1"/>
<comment type="similarity">
    <text evidence="3">Belongs to the methyltransferase superfamily. Arsenite methyltransferase family.</text>
</comment>
<evidence type="ECO:0000256" key="6">
    <source>
        <dbReference type="ARBA" id="ARBA00047941"/>
    </source>
</evidence>
<dbReference type="InterPro" id="IPR026669">
    <property type="entry name" value="Arsenite_MeTrfase-like"/>
</dbReference>
<comment type="catalytic activity">
    <reaction evidence="7">
        <text>arsenic triglutathione + 2 [thioredoxin]-dithiol + 2 S-adenosyl-L-methionine + H2O = dimethylarsinous acid + 2 [thioredoxin]-disulfide + 3 glutathione + 2 S-adenosyl-L-homocysteine + 2 H(+)</text>
        <dbReference type="Rhea" id="RHEA:69464"/>
        <dbReference type="Rhea" id="RHEA-COMP:10698"/>
        <dbReference type="Rhea" id="RHEA-COMP:10700"/>
        <dbReference type="ChEBI" id="CHEBI:15377"/>
        <dbReference type="ChEBI" id="CHEBI:15378"/>
        <dbReference type="ChEBI" id="CHEBI:23808"/>
        <dbReference type="ChEBI" id="CHEBI:29950"/>
        <dbReference type="ChEBI" id="CHEBI:50058"/>
        <dbReference type="ChEBI" id="CHEBI:57856"/>
        <dbReference type="ChEBI" id="CHEBI:57925"/>
        <dbReference type="ChEBI" id="CHEBI:59789"/>
        <dbReference type="ChEBI" id="CHEBI:183640"/>
        <dbReference type="EC" id="2.1.1.137"/>
    </reaction>
</comment>
<dbReference type="PhylomeDB" id="A7RZM6"/>
<evidence type="ECO:0000313" key="11">
    <source>
        <dbReference type="Proteomes" id="UP000001593"/>
    </source>
</evidence>
<keyword evidence="11" id="KW-1185">Reference proteome</keyword>
<dbReference type="InParanoid" id="A7RZM6"/>
<feature type="domain" description="Methyltransferase" evidence="9">
    <location>
        <begin position="67"/>
        <end position="215"/>
    </location>
</feature>
<dbReference type="Proteomes" id="UP000001593">
    <property type="component" value="Unassembled WGS sequence"/>
</dbReference>
<dbReference type="AlphaFoldDB" id="A7RZM6"/>
<evidence type="ECO:0000256" key="3">
    <source>
        <dbReference type="ARBA" id="ARBA00034487"/>
    </source>
</evidence>
<accession>A7RZM6</accession>